<organism evidence="1 2">
    <name type="scientific">Rhododendron molle</name>
    <name type="common">Chinese azalea</name>
    <name type="synonym">Azalea mollis</name>
    <dbReference type="NCBI Taxonomy" id="49168"/>
    <lineage>
        <taxon>Eukaryota</taxon>
        <taxon>Viridiplantae</taxon>
        <taxon>Streptophyta</taxon>
        <taxon>Embryophyta</taxon>
        <taxon>Tracheophyta</taxon>
        <taxon>Spermatophyta</taxon>
        <taxon>Magnoliopsida</taxon>
        <taxon>eudicotyledons</taxon>
        <taxon>Gunneridae</taxon>
        <taxon>Pentapetalae</taxon>
        <taxon>asterids</taxon>
        <taxon>Ericales</taxon>
        <taxon>Ericaceae</taxon>
        <taxon>Ericoideae</taxon>
        <taxon>Rhodoreae</taxon>
        <taxon>Rhododendron</taxon>
    </lineage>
</organism>
<evidence type="ECO:0000313" key="2">
    <source>
        <dbReference type="Proteomes" id="UP001062846"/>
    </source>
</evidence>
<name>A0ACC0LQJ1_RHOML</name>
<sequence length="233" mass="26249">MSSLKNEENPIPRNHPPDVVSPATSTTATSKYHRLPMLQRNPRRGTNPLIWLIAIICTVIAIGVIIAGIIVFIGYIAIRPKVPFISVTYTHLDVFDYDQSGLLTTQVTIVLKWENDNIRAHASFYDANFILGFHGTEIAKLVAEPFDVRKNSSLELAYTVTSTPIPLTREQMMIVDTSLKQDLVMFELRGTARTRWRVGLIGSVKFWLHLDCKLHFIPSSFNSTGLYCSSRSK</sequence>
<dbReference type="EMBL" id="CM046398">
    <property type="protein sequence ID" value="KAI8530857.1"/>
    <property type="molecule type" value="Genomic_DNA"/>
</dbReference>
<reference evidence="1" key="1">
    <citation type="submission" date="2022-02" db="EMBL/GenBank/DDBJ databases">
        <title>Plant Genome Project.</title>
        <authorList>
            <person name="Zhang R.-G."/>
        </authorList>
    </citation>
    <scope>NUCLEOTIDE SEQUENCE</scope>
    <source>
        <strain evidence="1">AT1</strain>
    </source>
</reference>
<comment type="caution">
    <text evidence="1">The sequence shown here is derived from an EMBL/GenBank/DDBJ whole genome shotgun (WGS) entry which is preliminary data.</text>
</comment>
<protein>
    <submittedName>
        <fullName evidence="1">Uncharacterized protein</fullName>
    </submittedName>
</protein>
<proteinExistence type="predicted"/>
<gene>
    <name evidence="1" type="ORF">RHMOL_Rhmol11G0091700</name>
</gene>
<keyword evidence="2" id="KW-1185">Reference proteome</keyword>
<accession>A0ACC0LQJ1</accession>
<evidence type="ECO:0000313" key="1">
    <source>
        <dbReference type="EMBL" id="KAI8530857.1"/>
    </source>
</evidence>
<dbReference type="Proteomes" id="UP001062846">
    <property type="component" value="Chromosome 11"/>
</dbReference>